<dbReference type="Proteomes" id="UP000231279">
    <property type="component" value="Unassembled WGS sequence"/>
</dbReference>
<dbReference type="FunFam" id="1.25.40.10:FF:000797">
    <property type="entry name" value="Pentatricopeptide repeat-containing protein chloroplastic"/>
    <property type="match status" value="1"/>
</dbReference>
<reference evidence="5" key="1">
    <citation type="journal article" date="2018" name="Gigascience">
        <title>Genome assembly of the Pink Ipe (Handroanthus impetiginosus, Bignoniaceae), a highly valued, ecologically keystone Neotropical timber forest tree.</title>
        <authorList>
            <person name="Silva-Junior O.B."/>
            <person name="Grattapaglia D."/>
            <person name="Novaes E."/>
            <person name="Collevatti R.G."/>
        </authorList>
    </citation>
    <scope>NUCLEOTIDE SEQUENCE [LARGE SCALE GENOMIC DNA]</scope>
    <source>
        <strain evidence="5">cv. UFG-1</strain>
    </source>
</reference>
<dbReference type="Pfam" id="PF20431">
    <property type="entry name" value="E_motif"/>
    <property type="match status" value="1"/>
</dbReference>
<feature type="repeat" description="PPR" evidence="3">
    <location>
        <begin position="41"/>
        <end position="75"/>
    </location>
</feature>
<dbReference type="FunFam" id="1.25.40.10:FF:000205">
    <property type="entry name" value="Pentatricopeptide repeat-containing protein, mitochondrial"/>
    <property type="match status" value="1"/>
</dbReference>
<comment type="similarity">
    <text evidence="2">Belongs to the PPR family. PCMP-E subfamily.</text>
</comment>
<gene>
    <name evidence="4" type="ORF">CDL12_28935</name>
</gene>
<dbReference type="GO" id="GO:0009451">
    <property type="term" value="P:RNA modification"/>
    <property type="evidence" value="ECO:0007669"/>
    <property type="project" value="InterPro"/>
</dbReference>
<feature type="repeat" description="PPR" evidence="3">
    <location>
        <begin position="103"/>
        <end position="137"/>
    </location>
</feature>
<protein>
    <submittedName>
        <fullName evidence="4">Uncharacterized protein</fullName>
    </submittedName>
</protein>
<evidence type="ECO:0000256" key="1">
    <source>
        <dbReference type="ARBA" id="ARBA00022737"/>
    </source>
</evidence>
<dbReference type="STRING" id="429701.A0A2G9G0Y9"/>
<dbReference type="InterPro" id="IPR046848">
    <property type="entry name" value="E_motif"/>
</dbReference>
<dbReference type="InterPro" id="IPR011990">
    <property type="entry name" value="TPR-like_helical_dom_sf"/>
</dbReference>
<keyword evidence="5" id="KW-1185">Reference proteome</keyword>
<name>A0A2G9G0Y9_9LAMI</name>
<dbReference type="PROSITE" id="PS51375">
    <property type="entry name" value="PPR"/>
    <property type="match status" value="5"/>
</dbReference>
<dbReference type="Pfam" id="PF13041">
    <property type="entry name" value="PPR_2"/>
    <property type="match status" value="3"/>
</dbReference>
<feature type="repeat" description="PPR" evidence="3">
    <location>
        <begin position="370"/>
        <end position="404"/>
    </location>
</feature>
<dbReference type="EMBL" id="NKXS01008268">
    <property type="protein sequence ID" value="PIM98579.1"/>
    <property type="molecule type" value="Genomic_DNA"/>
</dbReference>
<feature type="repeat" description="PPR" evidence="3">
    <location>
        <begin position="269"/>
        <end position="303"/>
    </location>
</feature>
<dbReference type="GO" id="GO:0005739">
    <property type="term" value="C:mitochondrion"/>
    <property type="evidence" value="ECO:0007669"/>
    <property type="project" value="UniProtKB-ARBA"/>
</dbReference>
<keyword evidence="1" id="KW-0677">Repeat</keyword>
<evidence type="ECO:0000256" key="3">
    <source>
        <dbReference type="PROSITE-ProRule" id="PRU00708"/>
    </source>
</evidence>
<comment type="caution">
    <text evidence="4">The sequence shown here is derived from an EMBL/GenBank/DDBJ whole genome shotgun (WGS) entry which is preliminary data.</text>
</comment>
<dbReference type="AlphaFoldDB" id="A0A2G9G0Y9"/>
<accession>A0A2G9G0Y9</accession>
<organism evidence="4 5">
    <name type="scientific">Handroanthus impetiginosus</name>
    <dbReference type="NCBI Taxonomy" id="429701"/>
    <lineage>
        <taxon>Eukaryota</taxon>
        <taxon>Viridiplantae</taxon>
        <taxon>Streptophyta</taxon>
        <taxon>Embryophyta</taxon>
        <taxon>Tracheophyta</taxon>
        <taxon>Spermatophyta</taxon>
        <taxon>Magnoliopsida</taxon>
        <taxon>eudicotyledons</taxon>
        <taxon>Gunneridae</taxon>
        <taxon>Pentapetalae</taxon>
        <taxon>asterids</taxon>
        <taxon>lamiids</taxon>
        <taxon>Lamiales</taxon>
        <taxon>Bignoniaceae</taxon>
        <taxon>Crescentiina</taxon>
        <taxon>Tabebuia alliance</taxon>
        <taxon>Handroanthus</taxon>
    </lineage>
</organism>
<evidence type="ECO:0000313" key="5">
    <source>
        <dbReference type="Proteomes" id="UP000231279"/>
    </source>
</evidence>
<dbReference type="OrthoDB" id="772568at2759"/>
<dbReference type="Gene3D" id="1.25.40.10">
    <property type="entry name" value="Tetratricopeptide repeat domain"/>
    <property type="match status" value="7"/>
</dbReference>
<dbReference type="InterPro" id="IPR046960">
    <property type="entry name" value="PPR_At4g14850-like_plant"/>
</dbReference>
<dbReference type="PANTHER" id="PTHR47926">
    <property type="entry name" value="PENTATRICOPEPTIDE REPEAT-CONTAINING PROTEIN"/>
    <property type="match status" value="1"/>
</dbReference>
<dbReference type="PANTHER" id="PTHR47926:SF392">
    <property type="entry name" value="PENTATRICOPEPTIDE REPEAT-CONTAINING PROTEIN"/>
    <property type="match status" value="1"/>
</dbReference>
<dbReference type="GO" id="GO:0003723">
    <property type="term" value="F:RNA binding"/>
    <property type="evidence" value="ECO:0007669"/>
    <property type="project" value="InterPro"/>
</dbReference>
<evidence type="ECO:0000256" key="2">
    <source>
        <dbReference type="ARBA" id="ARBA00061659"/>
    </source>
</evidence>
<feature type="repeat" description="PPR" evidence="3">
    <location>
        <begin position="502"/>
        <end position="536"/>
    </location>
</feature>
<dbReference type="InterPro" id="IPR002885">
    <property type="entry name" value="PPR_rpt"/>
</dbReference>
<evidence type="ECO:0000313" key="4">
    <source>
        <dbReference type="EMBL" id="PIM98579.1"/>
    </source>
</evidence>
<dbReference type="NCBIfam" id="TIGR00756">
    <property type="entry name" value="PPR"/>
    <property type="match status" value="6"/>
</dbReference>
<proteinExistence type="inferred from homology"/>
<sequence>MHFQDLQSYARLLNSFNTLNSVPQGQQLHLLFLKRGVLFSTLSVANRLLQMYVRCGRMDDAWNLFDEMPQRNCFTWNTLLEGHAKSGRKNDLLNMFYSMPLKNEFSWNVILSGLVKAGELDVAQGLFNEMPKKNEIAWNTMIHGYAKNGTSTMALDFLEWETLESGGVSRCDPFVLSTVIGACSDLGVLDIGKQVHARMIVGNVELDSVLGSSLVNMYGKCGDLEYASRLLNTMDEPDDYSLSSLISAYANCCRMNEARRIFELKSNPCVVLYNTMISGYVDNGDPVQALYFFHNMHNKGTVGDYSTFSSILNACSSIGTLTNCIQLHSLAYKLGITYDLVVASSLIDAYAKCESHIDACNLFGELKTHDTILLNSMITIYCNCGRIEEAKHIFTDMKSKSLISWNSMMSGLSQNGYPVEALQLFCTMNENNLSMDKFSLASAISACATIPFLELGEQIFARATVIGLDADQIIATSLIDFYCKCGLVEAGRKLFSQTKKLDEVSWNSMLMGYATNGYGNEALALFKEMTNEGVIPTGITFTAVLSACDHCGLVEEGKKWFYVMEHNYHIDPGIEHYSCMIDLFARAGCVQEAVDLIDEIPYKFDAEMWSSILRGCIESGDKFLSKKVAERIIELDPQNCGALVQLSAVMASSGDWEESELVRHLMRDLRIKKNPGRSWFNV</sequence>
<dbReference type="Pfam" id="PF01535">
    <property type="entry name" value="PPR"/>
    <property type="match status" value="10"/>
</dbReference>